<dbReference type="InterPro" id="IPR001005">
    <property type="entry name" value="SANT/Myb"/>
</dbReference>
<gene>
    <name evidence="12" type="ORF">POM88_003711</name>
</gene>
<dbReference type="EMBL" id="JAUIZM010000001">
    <property type="protein sequence ID" value="KAK1404106.1"/>
    <property type="molecule type" value="Genomic_DNA"/>
</dbReference>
<proteinExistence type="predicted"/>
<dbReference type="PROSITE" id="PS51293">
    <property type="entry name" value="SANT"/>
    <property type="match status" value="1"/>
</dbReference>
<dbReference type="GO" id="GO:0003677">
    <property type="term" value="F:DNA binding"/>
    <property type="evidence" value="ECO:0007669"/>
    <property type="project" value="UniProtKB-KW"/>
</dbReference>
<dbReference type="Pfam" id="PF00249">
    <property type="entry name" value="Myb_DNA-binding"/>
    <property type="match status" value="1"/>
</dbReference>
<feature type="domain" description="SWIRM" evidence="9">
    <location>
        <begin position="152"/>
        <end position="250"/>
    </location>
</feature>
<dbReference type="InterPro" id="IPR032451">
    <property type="entry name" value="SMARCC_C"/>
</dbReference>
<dbReference type="Proteomes" id="UP001237642">
    <property type="component" value="Unassembled WGS sequence"/>
</dbReference>
<name>A0AAD8JI51_9APIA</name>
<dbReference type="Gene3D" id="1.10.10.10">
    <property type="entry name" value="Winged helix-like DNA-binding domain superfamily/Winged helix DNA-binding domain"/>
    <property type="match status" value="1"/>
</dbReference>
<dbReference type="InterPro" id="IPR017930">
    <property type="entry name" value="Myb_dom"/>
</dbReference>
<keyword evidence="13" id="KW-1185">Reference proteome</keyword>
<organism evidence="12 13">
    <name type="scientific">Heracleum sosnowskyi</name>
    <dbReference type="NCBI Taxonomy" id="360622"/>
    <lineage>
        <taxon>Eukaryota</taxon>
        <taxon>Viridiplantae</taxon>
        <taxon>Streptophyta</taxon>
        <taxon>Embryophyta</taxon>
        <taxon>Tracheophyta</taxon>
        <taxon>Spermatophyta</taxon>
        <taxon>Magnoliopsida</taxon>
        <taxon>eudicotyledons</taxon>
        <taxon>Gunneridae</taxon>
        <taxon>Pentapetalae</taxon>
        <taxon>asterids</taxon>
        <taxon>campanulids</taxon>
        <taxon>Apiales</taxon>
        <taxon>Apiaceae</taxon>
        <taxon>Apioideae</taxon>
        <taxon>apioid superclade</taxon>
        <taxon>Tordylieae</taxon>
        <taxon>Tordyliinae</taxon>
        <taxon>Heracleum</taxon>
    </lineage>
</organism>
<keyword evidence="2" id="KW-0217">Developmental protein</keyword>
<evidence type="ECO:0000259" key="9">
    <source>
        <dbReference type="PROSITE" id="PS50934"/>
    </source>
</evidence>
<dbReference type="PROSITE" id="PS50934">
    <property type="entry name" value="SWIRM"/>
    <property type="match status" value="1"/>
</dbReference>
<feature type="domain" description="HTH myb-type" evidence="11">
    <location>
        <begin position="370"/>
        <end position="424"/>
    </location>
</feature>
<dbReference type="InterPro" id="IPR036388">
    <property type="entry name" value="WH-like_DNA-bd_sf"/>
</dbReference>
<keyword evidence="6" id="KW-0539">Nucleus</keyword>
<dbReference type="PROSITE" id="PS51294">
    <property type="entry name" value="HTH_MYB"/>
    <property type="match status" value="1"/>
</dbReference>
<keyword evidence="4" id="KW-0238">DNA-binding</keyword>
<dbReference type="AlphaFoldDB" id="A0AAD8JI51"/>
<comment type="subcellular location">
    <subcellularLocation>
        <location evidence="1">Nucleus</location>
    </subcellularLocation>
</comment>
<dbReference type="InterPro" id="IPR009057">
    <property type="entry name" value="Homeodomain-like_sf"/>
</dbReference>
<reference evidence="12" key="2">
    <citation type="submission" date="2023-05" db="EMBL/GenBank/DDBJ databases">
        <authorList>
            <person name="Schelkunov M.I."/>
        </authorList>
    </citation>
    <scope>NUCLEOTIDE SEQUENCE</scope>
    <source>
        <strain evidence="12">Hsosn_3</strain>
        <tissue evidence="12">Leaf</tissue>
    </source>
</reference>
<keyword evidence="3" id="KW-0805">Transcription regulation</keyword>
<evidence type="ECO:0000259" key="11">
    <source>
        <dbReference type="PROSITE" id="PS51294"/>
    </source>
</evidence>
<evidence type="ECO:0000259" key="8">
    <source>
        <dbReference type="PROSITE" id="PS50090"/>
    </source>
</evidence>
<keyword evidence="5" id="KW-0804">Transcription</keyword>
<evidence type="ECO:0000313" key="12">
    <source>
        <dbReference type="EMBL" id="KAK1404106.1"/>
    </source>
</evidence>
<evidence type="ECO:0000259" key="10">
    <source>
        <dbReference type="PROSITE" id="PS51293"/>
    </source>
</evidence>
<evidence type="ECO:0000313" key="13">
    <source>
        <dbReference type="Proteomes" id="UP001237642"/>
    </source>
</evidence>
<dbReference type="GO" id="GO:0005634">
    <property type="term" value="C:nucleus"/>
    <property type="evidence" value="ECO:0007669"/>
    <property type="project" value="UniProtKB-SubCell"/>
</dbReference>
<evidence type="ECO:0000256" key="7">
    <source>
        <dbReference type="SAM" id="MobiDB-lite"/>
    </source>
</evidence>
<dbReference type="PANTHER" id="PTHR12802:SF61">
    <property type="entry name" value="SWI_SNF COMPLEX SUBUNIT SWI3C"/>
    <property type="match status" value="1"/>
</dbReference>
<dbReference type="Pfam" id="PF04433">
    <property type="entry name" value="SWIRM"/>
    <property type="match status" value="1"/>
</dbReference>
<feature type="domain" description="SANT" evidence="10">
    <location>
        <begin position="373"/>
        <end position="424"/>
    </location>
</feature>
<accession>A0AAD8JI51</accession>
<dbReference type="FunFam" id="1.10.10.60:FF:000014">
    <property type="entry name" value="SWI/SNF complex subunit SMARCC2 isoform C"/>
    <property type="match status" value="1"/>
</dbReference>
<evidence type="ECO:0000256" key="2">
    <source>
        <dbReference type="ARBA" id="ARBA00022473"/>
    </source>
</evidence>
<sequence>MPASNSDTRNRWNKRKREEDLQHDDQISPQFIENQTNYNHSINTSPHPITPELLSDTPIQVSEFPPVVKRHVQQPHSSVIAIVNAERGNVTKCGVSLENVSNGQLQALSVMTKESLVSSEKGEGDCVPYVIKPPMIMKGQGVVKRFGNDRTLVVPMHADWFSPYTVHRLERQVVPHYFSGKSVNHTPKKYMECRNCIVAKYMDNPEKKLARSDCDGLVIGVDNDDMNRIFRFLDHWGIINYCAPALNCQMQDDGQCLNEDSTGELRLPMNLLKSIDSLIQFDRPKCQLSAAEAYPELRGLVHSDFDFDSKIQERLSENRCSCCSRPLPIIYYQSQKEDEVLLCMKCFHEGRFIAGHSSLDFSRFVSSKDHGDIVGENWSDQETLLLLEAMEVYGENWNDIAEHVKTKSKAQCVVHFLSFPMDDSSMKNVEVPHIPISVKLSNNDECDRSHSNLHGHHAGLTLQDTNAESRVPFANYANPVVALVAFLASAVGPRVAAAYAHTTLIELTMDDQVATSDYNITDSSQQEDSTPLSDAKLRAASKAGLSAAATKSKLFANHEEREIQRLSTNIINHQLKRLELKLKQFKEVETILVKEWEQVDMVKQRIAAERAALLSTHFGPGGVTRSTSLSASCPAMINNYAGNTRQQTISDMPSQPYVSSSSNQLVHPHVLPMMSQKPTDLVPGLPSQL</sequence>
<dbReference type="FunFam" id="1.10.10.10:FF:000020">
    <property type="entry name" value="SWI/SNF complex subunit SMARCC2 isoform c"/>
    <property type="match status" value="1"/>
</dbReference>
<dbReference type="InterPro" id="IPR007526">
    <property type="entry name" value="SWIRM"/>
</dbReference>
<protein>
    <submittedName>
        <fullName evidence="12">SWI/SNF complex subunit SWI3C</fullName>
    </submittedName>
</protein>
<dbReference type="CDD" id="cd00167">
    <property type="entry name" value="SANT"/>
    <property type="match status" value="1"/>
</dbReference>
<dbReference type="PANTHER" id="PTHR12802">
    <property type="entry name" value="SWI/SNF COMPLEX-RELATED"/>
    <property type="match status" value="1"/>
</dbReference>
<dbReference type="PROSITE" id="PS50090">
    <property type="entry name" value="MYB_LIKE"/>
    <property type="match status" value="1"/>
</dbReference>
<feature type="compositionally biased region" description="Basic and acidic residues" evidence="7">
    <location>
        <begin position="16"/>
        <end position="26"/>
    </location>
</feature>
<evidence type="ECO:0000256" key="4">
    <source>
        <dbReference type="ARBA" id="ARBA00023125"/>
    </source>
</evidence>
<dbReference type="SUPFAM" id="SSF46689">
    <property type="entry name" value="Homeodomain-like"/>
    <property type="match status" value="2"/>
</dbReference>
<reference evidence="12" key="1">
    <citation type="submission" date="2023-02" db="EMBL/GenBank/DDBJ databases">
        <title>Genome of toxic invasive species Heracleum sosnowskyi carries increased number of genes despite the absence of recent whole-genome duplications.</title>
        <authorList>
            <person name="Schelkunov M."/>
            <person name="Shtratnikova V."/>
            <person name="Makarenko M."/>
            <person name="Klepikova A."/>
            <person name="Omelchenko D."/>
            <person name="Novikova G."/>
            <person name="Obukhova E."/>
            <person name="Bogdanov V."/>
            <person name="Penin A."/>
            <person name="Logacheva M."/>
        </authorList>
    </citation>
    <scope>NUCLEOTIDE SEQUENCE</scope>
    <source>
        <strain evidence="12">Hsosn_3</strain>
        <tissue evidence="12">Leaf</tissue>
    </source>
</reference>
<dbReference type="Pfam" id="PF16495">
    <property type="entry name" value="SWIRM-assoc_1"/>
    <property type="match status" value="1"/>
</dbReference>
<evidence type="ECO:0000256" key="1">
    <source>
        <dbReference type="ARBA" id="ARBA00004123"/>
    </source>
</evidence>
<dbReference type="Gene3D" id="1.10.10.60">
    <property type="entry name" value="Homeodomain-like"/>
    <property type="match status" value="1"/>
</dbReference>
<evidence type="ECO:0000256" key="5">
    <source>
        <dbReference type="ARBA" id="ARBA00023163"/>
    </source>
</evidence>
<feature type="domain" description="Myb-like" evidence="8">
    <location>
        <begin position="377"/>
        <end position="420"/>
    </location>
</feature>
<evidence type="ECO:0000256" key="6">
    <source>
        <dbReference type="ARBA" id="ARBA00023242"/>
    </source>
</evidence>
<feature type="region of interest" description="Disordered" evidence="7">
    <location>
        <begin position="1"/>
        <end position="28"/>
    </location>
</feature>
<dbReference type="SMART" id="SM00717">
    <property type="entry name" value="SANT"/>
    <property type="match status" value="1"/>
</dbReference>
<dbReference type="InterPro" id="IPR017884">
    <property type="entry name" value="SANT_dom"/>
</dbReference>
<comment type="caution">
    <text evidence="12">The sequence shown here is derived from an EMBL/GenBank/DDBJ whole genome shotgun (WGS) entry which is preliminary data.</text>
</comment>
<evidence type="ECO:0000256" key="3">
    <source>
        <dbReference type="ARBA" id="ARBA00023015"/>
    </source>
</evidence>